<dbReference type="Bgee" id="ENSGACG00000000192">
    <property type="expression patterns" value="Expressed in telencephalon and 9 other cell types or tissues"/>
</dbReference>
<accession>G3N4N0</accession>
<dbReference type="InParanoid" id="G3N4N0"/>
<name>G3N4N0_GASAC</name>
<protein>
    <submittedName>
        <fullName evidence="1">Uncharacterized protein</fullName>
    </submittedName>
</protein>
<dbReference type="AlphaFoldDB" id="G3N4N0"/>
<proteinExistence type="predicted"/>
<dbReference type="Ensembl" id="ENSGACT00000000250.1">
    <property type="protein sequence ID" value="ENSGACP00000000250.1"/>
    <property type="gene ID" value="ENSGACG00000000192.1"/>
</dbReference>
<reference evidence="1" key="1">
    <citation type="submission" date="2006-01" db="EMBL/GenBank/DDBJ databases">
        <authorList>
            <person name="Lindblad-Toh K."/>
            <person name="Mauceli E."/>
            <person name="Grabherr M."/>
            <person name="Chang J.L."/>
            <person name="Lander E.S."/>
        </authorList>
    </citation>
    <scope>NUCLEOTIDE SEQUENCE [LARGE SCALE GENOMIC DNA]</scope>
</reference>
<reference evidence="1" key="2">
    <citation type="submission" date="2024-04" db="UniProtKB">
        <authorList>
            <consortium name="Ensembl"/>
        </authorList>
    </citation>
    <scope>IDENTIFICATION</scope>
</reference>
<organism evidence="1">
    <name type="scientific">Gasterosteus aculeatus</name>
    <name type="common">Three-spined stickleback</name>
    <dbReference type="NCBI Taxonomy" id="69293"/>
    <lineage>
        <taxon>Eukaryota</taxon>
        <taxon>Metazoa</taxon>
        <taxon>Chordata</taxon>
        <taxon>Craniata</taxon>
        <taxon>Vertebrata</taxon>
        <taxon>Euteleostomi</taxon>
        <taxon>Actinopterygii</taxon>
        <taxon>Neopterygii</taxon>
        <taxon>Teleostei</taxon>
        <taxon>Neoteleostei</taxon>
        <taxon>Acanthomorphata</taxon>
        <taxon>Eupercaria</taxon>
        <taxon>Perciformes</taxon>
        <taxon>Cottioidei</taxon>
        <taxon>Gasterosteales</taxon>
        <taxon>Gasterosteidae</taxon>
        <taxon>Gasterosteus</taxon>
    </lineage>
</organism>
<sequence length="90" mass="9983">RSPSHLIKDLRLIKEEEGEELLNVETTQHNNLKANREATAEKVPSVIPKVNSDGTAHLVPPPSLNSSVDQTKILLKHRGQKVQTPSFLIT</sequence>
<evidence type="ECO:0000313" key="1">
    <source>
        <dbReference type="Ensembl" id="ENSGACP00000000250.1"/>
    </source>
</evidence>